<dbReference type="EMBL" id="JACI01000002">
    <property type="protein sequence ID" value="OAQ14956.1"/>
    <property type="molecule type" value="Genomic_DNA"/>
</dbReference>
<feature type="domain" description="Trimeric autotransporter adhesin YadA-like stalk" evidence="2">
    <location>
        <begin position="1156"/>
        <end position="1197"/>
    </location>
</feature>
<evidence type="ECO:0000259" key="2">
    <source>
        <dbReference type="Pfam" id="PF05662"/>
    </source>
</evidence>
<dbReference type="Proteomes" id="UP000078358">
    <property type="component" value="Unassembled WGS sequence"/>
</dbReference>
<dbReference type="Pfam" id="PF05662">
    <property type="entry name" value="YadA_stalk"/>
    <property type="match status" value="6"/>
</dbReference>
<reference evidence="4 5" key="1">
    <citation type="submission" date="2014-01" db="EMBL/GenBank/DDBJ databases">
        <authorList>
            <person name="Zuccon D."/>
        </authorList>
    </citation>
    <scope>NUCLEOTIDE SEQUENCE [LARGE SCALE GENOMIC DNA]</scope>
    <source>
        <strain evidence="4 5">Y31</strain>
    </source>
</reference>
<feature type="domain" description="Trimeric autotransporter adhesin YadA-like head" evidence="1">
    <location>
        <begin position="345"/>
        <end position="367"/>
    </location>
</feature>
<feature type="domain" description="Trimeric autotransporter adhesin YadA-like head" evidence="1">
    <location>
        <begin position="324"/>
        <end position="342"/>
    </location>
</feature>
<dbReference type="PATRIC" id="fig|1261658.3.peg.1916"/>
<dbReference type="InterPro" id="IPR008640">
    <property type="entry name" value="Adhesin_Head_dom"/>
</dbReference>
<feature type="domain" description="Trimeric autotransporter adhesin YadA-like head" evidence="1">
    <location>
        <begin position="516"/>
        <end position="542"/>
    </location>
</feature>
<proteinExistence type="predicted"/>
<dbReference type="InterPro" id="IPR011049">
    <property type="entry name" value="Serralysin-like_metalloprot_C"/>
</dbReference>
<evidence type="ECO:0000313" key="4">
    <source>
        <dbReference type="EMBL" id="OAQ14956.1"/>
    </source>
</evidence>
<evidence type="ECO:0008006" key="6">
    <source>
        <dbReference type="Google" id="ProtNLM"/>
    </source>
</evidence>
<feature type="domain" description="Trimeric autotransporter adhesin YadA-like head" evidence="1">
    <location>
        <begin position="149"/>
        <end position="175"/>
    </location>
</feature>
<feature type="domain" description="Trimeric autotransporter adhesin YadA-like head" evidence="1">
    <location>
        <begin position="790"/>
        <end position="813"/>
    </location>
</feature>
<feature type="domain" description="Trimeric autotransporter adhesin YadA-like stalk" evidence="2">
    <location>
        <begin position="1839"/>
        <end position="1879"/>
    </location>
</feature>
<organism evidence="4 5">
    <name type="scientific">Bibersteinia trehalosi Y31</name>
    <dbReference type="NCBI Taxonomy" id="1261658"/>
    <lineage>
        <taxon>Bacteria</taxon>
        <taxon>Pseudomonadati</taxon>
        <taxon>Pseudomonadota</taxon>
        <taxon>Gammaproteobacteria</taxon>
        <taxon>Pasteurellales</taxon>
        <taxon>Pasteurellaceae</taxon>
        <taxon>Bibersteinia</taxon>
    </lineage>
</organism>
<dbReference type="InterPro" id="IPR037174">
    <property type="entry name" value="Trimeric_adhesin"/>
</dbReference>
<feature type="domain" description="Trimeric autotransporter adhesin YadA-like stalk" evidence="2">
    <location>
        <begin position="900"/>
        <end position="931"/>
    </location>
</feature>
<feature type="domain" description="Trimeric autotransporter adhesin YadA-like stalk" evidence="2">
    <location>
        <begin position="1625"/>
        <end position="1665"/>
    </location>
</feature>
<feature type="domain" description="Trimeric autotransporter adhesin YadA-like stalk" evidence="2">
    <location>
        <begin position="2053"/>
        <end position="2093"/>
    </location>
</feature>
<dbReference type="Gene3D" id="3.90.1780.10">
    <property type="entry name" value="Trimeric adhesin"/>
    <property type="match status" value="7"/>
</dbReference>
<feature type="domain" description="Trimeric autotransporter adhesin YadA-like stalk" evidence="2">
    <location>
        <begin position="454"/>
        <end position="498"/>
    </location>
</feature>
<evidence type="ECO:0000259" key="3">
    <source>
        <dbReference type="Pfam" id="PF13018"/>
    </source>
</evidence>
<gene>
    <name evidence="4" type="ORF">F480_09590</name>
</gene>
<dbReference type="Gene3D" id="1.20.5.170">
    <property type="match status" value="2"/>
</dbReference>
<dbReference type="SUPFAM" id="SSF101967">
    <property type="entry name" value="Adhesin YadA, collagen-binding domain"/>
    <property type="match status" value="5"/>
</dbReference>
<dbReference type="CDD" id="cd12820">
    <property type="entry name" value="LbR_YadA-like"/>
    <property type="match status" value="2"/>
</dbReference>
<feature type="domain" description="ESPR" evidence="3">
    <location>
        <begin position="1"/>
        <end position="49"/>
    </location>
</feature>
<dbReference type="InterPro" id="IPR024973">
    <property type="entry name" value="ESPR"/>
</dbReference>
<dbReference type="Gene3D" id="2.150.10.10">
    <property type="entry name" value="Serralysin-like metalloprotease, C-terminal"/>
    <property type="match status" value="3"/>
</dbReference>
<feature type="domain" description="Trimeric autotransporter adhesin YadA-like head" evidence="1">
    <location>
        <begin position="243"/>
        <end position="266"/>
    </location>
</feature>
<sequence>MNKVFKVIWNAATQTWVAVSELQRVKGKTKSKSLAKPVLVAISAATAGATMIGGAQAAVSVTEPTENYLLTYDGSAASGFHYISQGVNVTSPSSSSVIYGVNITGYSTDVLVGSNLTTEAPAATIFGQHSKVTGQNSRYAIAVGHNTTAGGLSSLAMGPSANATSQGDVAIGAGASTIAKGHNQKIAIGTNAKAMGEAGIAIGLNAKAYSTQDTLAEDGIIDSPANSNNMHGRDVAIGGFAVATGGSSVAIGRVATAQGSESLAFGRLTYVQKTGEHSASIGSYNNISGAQTNVLGIYNANITGNHSNIVGAYNNLTSNHSNIIGYGNTVTGDNSTVIGTNATVSGNMSIAIGYGNQVTGNNSGAFGDPTVISGNRSYSVGNDNTIANDDTFVLGSTVTTTQNNSVVLGASSTDREATEERTATVNNLTYSGFAGVGSAANGVVSVGAEGAERQIINVAAGNVSADSTDAINGSQLYWVAANLANATQNYFHVNNGSNTGGDSATNLGGVGVSAGATGLYALAAGENAVAADRRSVAVGYNAKVLSTSNNVIGIGHTAVGENTLINSNVNEGAVAIGGGAAVGVIMGNGYSSDKKSTVLVENTETAAQGTAIGSRAFAYGSQSSALSADSWAIGQSSIALGGDDTMRAHSALRTAVAEYAAKTGTNQASQNNAYTRATGYSDVYDTAVAVRANTRFTPTAAIGDASIALGTHSQAAGVASNAIGTNAITFSAVSNAIGFMAQAGVSGGAGTNANAFGTVAVASGNDSNAIGHNATASGDDSISIGTNSTASGNQSIAVGYANQVTGDNSGAFGDPTVISGNRSYSVGNNNTIANDDTFVLGSTVTTTQNNSVVLGANSTDRAATVETSATVNGVTYGSFAGIGSAANGVVSVGKAGAERQIINVAAGNISADSTDAINGSQLYLVAEEAAKKSIVAAGENISSVTTSTLTNGSVVYTVNTIDTNTQASVTSNDDSVKITTSTNGNGTTNYDLSYTDNDTVTTVSYGRSYNSSAQANAPINVTTTTNSDGTTDYAINVLTTGLTVGQNGAVSVPTGRNNNLMNATQIQNAINNSGFQIVTGTAELAGGSGTQEGDSYQTLVTPGDQLILKAGNNLIISQSTDRTVTYALNPDLQINSIQINPELSEEDAGIDMGDTQITNLANGTNPSDAVNLSQLNATKTFVQAGNHTSVNSTTNANGSTNYIVNADNAVVTSKDDSVTVTATTATNADGTTTYTYDLSANVSTGSLSNNANGTVQADETAGNLATVGDVANAINNSGWNTTLSDGSSAQINPGDVVNYVNGNGTSANVAVNASTGAIEVSYDVNNANATTVTNGKIDAPTDGANYVNATTLVDTINKAGWNVFQETDDDANLKDTVTAGDNVVFANGTGTLVNVTNDGNTTTITYSVKTGELSNNANGTVSFDAANGSVATVDQVADAINNSGWNTTLSDGTQAQVNPGDVVNYTNGTNTVANVTQDADGNINVSYDVAGDLTNITSITNNAGNTITVGNGTTTVNTNGTAAVDPNSNTTDIATIGDIVNTINNVSWTVAGNGEDVEKITAGEVVNFVNGNNTVAVVTANATTGGADVTYHVEGDLTNITSISNNNGTTISLGNNTVNVNNATVSNVANGTNATDAVNLAQLNASKVAVEAGNHTTISTTTNADGSTTYTVNANHTVVEAGTNVQLSSSTDGNGLTTYNVSVAGDLTNITSITNNAGNTITVGNGTTITNTNGTAAVDPNSNATDIATIGDIVNTINNVSWTVAGNGEDVEKITAGEVVNFVDGNNTVAVVTANATTGGADVTYHVEGDLTNITSISNNEGTTISLGNNTVNVNNATVSNVANGTNATDAVNLAQLNASKVAVEAGNHTTISTTTNADGSTTYTVNTNHTAVEAGTNVQLSSSTDGNGLTTYNVSVAGDLTNITSITNNAGNTITVGNGTTITNTNGTAAVDPNSNATDIATIGDIVNTINNVSWSVAGNGAITENITAGEVVNFVDGNNTVAVVTANATTGGADVTYHVEGDLTNITSISNNEGTTISLGNNTVNVNNATVSNVANGTNATDAVNLAQLNASKVAVEAGNHTTISTTTNADGSTTYTVNANHTAVEAGTNVQLSSSTDGNGLTTYNVSVAGDLTNITSITNNAGNTITVGNGTTITNTNGTAAVDSNSNATDIATIGDIVNTINNVSWTVAGNGADVEKDYCGRSGELCRWQQHSCGSDCK</sequence>
<comment type="caution">
    <text evidence="4">The sequence shown here is derived from an EMBL/GenBank/DDBJ whole genome shotgun (WGS) entry which is preliminary data.</text>
</comment>
<dbReference type="RefSeq" id="WP_064318893.1">
    <property type="nucleotide sequence ID" value="NZ_JACI01000002.1"/>
</dbReference>
<feature type="domain" description="Trimeric autotransporter adhesin YadA-like head" evidence="1">
    <location>
        <begin position="762"/>
        <end position="788"/>
    </location>
</feature>
<dbReference type="InterPro" id="IPR008635">
    <property type="entry name" value="Coiled_stalk_dom"/>
</dbReference>
<evidence type="ECO:0000259" key="1">
    <source>
        <dbReference type="Pfam" id="PF05658"/>
    </source>
</evidence>
<dbReference type="GO" id="GO:0019867">
    <property type="term" value="C:outer membrane"/>
    <property type="evidence" value="ECO:0007669"/>
    <property type="project" value="InterPro"/>
</dbReference>
<feature type="domain" description="Trimeric autotransporter adhesin YadA-like head" evidence="1">
    <location>
        <begin position="186"/>
        <end position="206"/>
    </location>
</feature>
<protein>
    <recommendedName>
        <fullName evidence="6">Autotransporter adhesin</fullName>
    </recommendedName>
</protein>
<dbReference type="Pfam" id="PF13018">
    <property type="entry name" value="ESPR"/>
    <property type="match status" value="1"/>
</dbReference>
<evidence type="ECO:0000313" key="5">
    <source>
        <dbReference type="Proteomes" id="UP000078358"/>
    </source>
</evidence>
<dbReference type="Gene3D" id="6.10.250.2040">
    <property type="match status" value="3"/>
</dbReference>
<dbReference type="Pfam" id="PF05658">
    <property type="entry name" value="YadA_head"/>
    <property type="match status" value="8"/>
</dbReference>
<name>A0A179CYH4_BIBTR</name>
<accession>A0A179CYH4</accession>